<comment type="pathway">
    <text evidence="3">Protein modification; protein glycosylation.</text>
</comment>
<dbReference type="InterPro" id="IPR002659">
    <property type="entry name" value="Glyco_trans_31"/>
</dbReference>
<dbReference type="AlphaFoldDB" id="A0A3Q3JQ27"/>
<evidence type="ECO:0000313" key="17">
    <source>
        <dbReference type="Ensembl" id="ENSMALP00000016657.1"/>
    </source>
</evidence>
<keyword evidence="11 16" id="KW-0472">Membrane</keyword>
<dbReference type="EC" id="2.4.1.-" evidence="16"/>
<feature type="transmembrane region" description="Helical" evidence="16">
    <location>
        <begin position="16"/>
        <end position="35"/>
    </location>
</feature>
<name>A0A3Q3JQ27_MONAL</name>
<evidence type="ECO:0000256" key="14">
    <source>
        <dbReference type="ARBA" id="ARBA00050470"/>
    </source>
</evidence>
<dbReference type="GO" id="GO:0006493">
    <property type="term" value="P:protein O-linked glycosylation"/>
    <property type="evidence" value="ECO:0007669"/>
    <property type="project" value="TreeGrafter"/>
</dbReference>
<accession>A0A3Q3JQ27</accession>
<evidence type="ECO:0000256" key="15">
    <source>
        <dbReference type="ARBA" id="ARBA00065824"/>
    </source>
</evidence>
<keyword evidence="6" id="KW-0808">Transferase</keyword>
<dbReference type="GO" id="GO:0030311">
    <property type="term" value="P:poly-N-acetyllactosamine biosynthetic process"/>
    <property type="evidence" value="ECO:0007669"/>
    <property type="project" value="TreeGrafter"/>
</dbReference>
<evidence type="ECO:0000256" key="11">
    <source>
        <dbReference type="ARBA" id="ARBA00023136"/>
    </source>
</evidence>
<keyword evidence="9 16" id="KW-1133">Transmembrane helix</keyword>
<keyword evidence="8 16" id="KW-0735">Signal-anchor</keyword>
<evidence type="ECO:0000256" key="12">
    <source>
        <dbReference type="ARBA" id="ARBA00023180"/>
    </source>
</evidence>
<evidence type="ECO:0000256" key="6">
    <source>
        <dbReference type="ARBA" id="ARBA00022679"/>
    </source>
</evidence>
<keyword evidence="13" id="KW-0464">Manganese</keyword>
<keyword evidence="5 16" id="KW-0328">Glycosyltransferase</keyword>
<organism evidence="17 18">
    <name type="scientific">Monopterus albus</name>
    <name type="common">Swamp eel</name>
    <dbReference type="NCBI Taxonomy" id="43700"/>
    <lineage>
        <taxon>Eukaryota</taxon>
        <taxon>Metazoa</taxon>
        <taxon>Chordata</taxon>
        <taxon>Craniata</taxon>
        <taxon>Vertebrata</taxon>
        <taxon>Euteleostomi</taxon>
        <taxon>Actinopterygii</taxon>
        <taxon>Neopterygii</taxon>
        <taxon>Teleostei</taxon>
        <taxon>Neoteleostei</taxon>
        <taxon>Acanthomorphata</taxon>
        <taxon>Anabantaria</taxon>
        <taxon>Synbranchiformes</taxon>
        <taxon>Synbranchidae</taxon>
        <taxon>Monopterus</taxon>
    </lineage>
</organism>
<evidence type="ECO:0000256" key="16">
    <source>
        <dbReference type="RuleBase" id="RU363063"/>
    </source>
</evidence>
<protein>
    <recommendedName>
        <fullName evidence="16">Hexosyltransferase</fullName>
        <ecNumber evidence="16">2.4.1.-</ecNumber>
    </recommendedName>
</protein>
<keyword evidence="10 16" id="KW-0333">Golgi apparatus</keyword>
<evidence type="ECO:0000256" key="7">
    <source>
        <dbReference type="ARBA" id="ARBA00022692"/>
    </source>
</evidence>
<dbReference type="PANTHER" id="PTHR11214:SF234">
    <property type="entry name" value="HEXOSYLTRANSFERASE"/>
    <property type="match status" value="1"/>
</dbReference>
<comment type="catalytic activity">
    <reaction evidence="14">
        <text>a beta-D-galactosyl-(1-&gt;4)-N-acetyl-beta-D-glucosaminyl derivative + UDP-N-acetyl-alpha-D-glucosamine = an N-acetyl-beta-D-glucosaminyl-(1-&gt;3)-beta-D-galactosyl-(1-&gt;4)-N-acetyl-beta-D-glucosaminyl derivative + UDP + H(+)</text>
        <dbReference type="Rhea" id="RHEA:14389"/>
        <dbReference type="ChEBI" id="CHEBI:15378"/>
        <dbReference type="ChEBI" id="CHEBI:57705"/>
        <dbReference type="ChEBI" id="CHEBI:58223"/>
        <dbReference type="ChEBI" id="CHEBI:133507"/>
        <dbReference type="ChEBI" id="CHEBI:134090"/>
        <dbReference type="EC" id="2.4.1.149"/>
    </reaction>
</comment>
<evidence type="ECO:0000256" key="13">
    <source>
        <dbReference type="ARBA" id="ARBA00023211"/>
    </source>
</evidence>
<dbReference type="Proteomes" id="UP000261600">
    <property type="component" value="Unplaced"/>
</dbReference>
<evidence type="ECO:0000256" key="3">
    <source>
        <dbReference type="ARBA" id="ARBA00004922"/>
    </source>
</evidence>
<dbReference type="Gene3D" id="3.90.550.50">
    <property type="match status" value="1"/>
</dbReference>
<evidence type="ECO:0000256" key="9">
    <source>
        <dbReference type="ARBA" id="ARBA00022989"/>
    </source>
</evidence>
<keyword evidence="7 16" id="KW-0812">Transmembrane</keyword>
<keyword evidence="18" id="KW-1185">Reference proteome</keyword>
<comment type="cofactor">
    <cofactor evidence="1">
        <name>Mn(2+)</name>
        <dbReference type="ChEBI" id="CHEBI:29035"/>
    </cofactor>
</comment>
<evidence type="ECO:0000256" key="8">
    <source>
        <dbReference type="ARBA" id="ARBA00022968"/>
    </source>
</evidence>
<sequence>MHGLGLHTNKIKVKNIPLLVWLTLIYVHFVAPGILNNKNFAPLPTSFWALHPYEDAFWNRVQLAHDRYFNPILHPKYTKRAMNNSTLYESLLKQNFSDVTNLTSIRRNFDKLPQQMQDFVRHMQRRDYPTLLRPDGVCGAGAKDEKEPTLLLLAIKTTELNFKNRQAIRRTWGQVGWVAGYVRRVFLLGKESHEEPSVDSSKLLQLENDHYGDILQWNFTDTFFNLTLKDVLFWSWFSDFCGQTRFIFKGDDDIFVNTPNMVTYLQHQLMKPRAHKTMKDFMVGDVIREAMPNRVSDSKYFIPDAFYRGLYPAYAGGGGVVYSGLLAKRLHSVSKGVHLFPIDDVYVGMCMMRLKITPVHHPGFFTFDLPQKDAEQLCSYHNILLVHRRSPDQLVKLWAGTLSTQSPLIYSGKMSLQSL</sequence>
<evidence type="ECO:0000313" key="18">
    <source>
        <dbReference type="Proteomes" id="UP000261600"/>
    </source>
</evidence>
<keyword evidence="12" id="KW-0325">Glycoprotein</keyword>
<dbReference type="Pfam" id="PF01762">
    <property type="entry name" value="Galactosyl_T"/>
    <property type="match status" value="1"/>
</dbReference>
<reference evidence="17" key="2">
    <citation type="submission" date="2025-09" db="UniProtKB">
        <authorList>
            <consortium name="Ensembl"/>
        </authorList>
    </citation>
    <scope>IDENTIFICATION</scope>
</reference>
<dbReference type="FunFam" id="3.90.550.50:FF:000010">
    <property type="entry name" value="Hexosyltransferase"/>
    <property type="match status" value="1"/>
</dbReference>
<comment type="similarity">
    <text evidence="4 16">Belongs to the glycosyltransferase 31 family.</text>
</comment>
<comment type="subunit">
    <text evidence="15">Interacts with B3GNT8; this interaction greatly increases B3GNT2 catalytic activity, independently of B3GNT8 enzymatic activity.</text>
</comment>
<dbReference type="GO" id="GO:0008532">
    <property type="term" value="F:N-acetyllactosaminide beta-1,3-N-acetylglucosaminyltransferase activity"/>
    <property type="evidence" value="ECO:0007669"/>
    <property type="project" value="UniProtKB-EC"/>
</dbReference>
<dbReference type="GO" id="GO:0000139">
    <property type="term" value="C:Golgi membrane"/>
    <property type="evidence" value="ECO:0007669"/>
    <property type="project" value="UniProtKB-SubCell"/>
</dbReference>
<evidence type="ECO:0000256" key="2">
    <source>
        <dbReference type="ARBA" id="ARBA00004323"/>
    </source>
</evidence>
<evidence type="ECO:0000256" key="5">
    <source>
        <dbReference type="ARBA" id="ARBA00022676"/>
    </source>
</evidence>
<evidence type="ECO:0000256" key="1">
    <source>
        <dbReference type="ARBA" id="ARBA00001936"/>
    </source>
</evidence>
<comment type="subcellular location">
    <subcellularLocation>
        <location evidence="2 16">Golgi apparatus membrane</location>
        <topology evidence="2 16">Single-pass type II membrane protein</topology>
    </subcellularLocation>
</comment>
<proteinExistence type="inferred from homology"/>
<dbReference type="Ensembl" id="ENSMALT00000016992.1">
    <property type="protein sequence ID" value="ENSMALP00000016657.1"/>
    <property type="gene ID" value="ENSMALG00000011670.1"/>
</dbReference>
<evidence type="ECO:0000256" key="4">
    <source>
        <dbReference type="ARBA" id="ARBA00008661"/>
    </source>
</evidence>
<reference evidence="17" key="1">
    <citation type="submission" date="2025-08" db="UniProtKB">
        <authorList>
            <consortium name="Ensembl"/>
        </authorList>
    </citation>
    <scope>IDENTIFICATION</scope>
</reference>
<evidence type="ECO:0000256" key="10">
    <source>
        <dbReference type="ARBA" id="ARBA00023034"/>
    </source>
</evidence>
<dbReference type="PANTHER" id="PTHR11214">
    <property type="entry name" value="BETA-1,3-N-ACETYLGLUCOSAMINYLTRANSFERASE"/>
    <property type="match status" value="1"/>
</dbReference>